<keyword evidence="5" id="KW-0547">Nucleotide-binding</keyword>
<dbReference type="Gene3D" id="3.90.550.10">
    <property type="entry name" value="Spore Coat Polysaccharide Biosynthesis Protein SpsA, Chain A"/>
    <property type="match status" value="1"/>
</dbReference>
<feature type="domain" description="Mannose-6-phosphate isomerase type II C-terminal" evidence="10">
    <location>
        <begin position="353"/>
        <end position="467"/>
    </location>
</feature>
<evidence type="ECO:0000256" key="6">
    <source>
        <dbReference type="ARBA" id="ARBA00023134"/>
    </source>
</evidence>
<sequence length="472" mass="52296">MRLWPVILSGGSGTRLWPLSRAFHPKQFLPVLTDLAMIQETALRLSDPQRFAPPLLIANDDHRFMVSEKMLEIGIDPLAIILEPIGKGTAPAAIMAALRIAQEDENGLILLAPSDHSITDPDAFQRAIETAIPAAENGQIITFGITASHPETGYGYIEAGQKITGQDGVYHVENFHEKPDLTGAKHYLEQGNFFWNSGIFLFRCDSIIQAFETFAPEILSACKAALEQAEVDLGFERPNSEAFQKSPADSIDCAIMEKADNIAVVPVDMGWSDLGSWAAMWNEGSKDDQGNSLKGDVLTLDTKNSLVRADGPFVATIGVEDLVIVTTKDAVLVAHKDRSEEVKAIVDRLKAAKRTEHLHHPRVYRPWGSYETTDNGERFQTKRIIVKPGQKLSLQKHYHRAEHWIVVQGSALVTRNEEQILLTENESIYIPLGALHRLENPGKIPLHLIEVQSGAYLGEDDIVRFDDDYGRG</sequence>
<keyword evidence="13" id="KW-1185">Reference proteome</keyword>
<dbReference type="GO" id="GO:0016853">
    <property type="term" value="F:isomerase activity"/>
    <property type="evidence" value="ECO:0007669"/>
    <property type="project" value="UniProtKB-KW"/>
</dbReference>
<dbReference type="InterPro" id="IPR049577">
    <property type="entry name" value="GMPP_N"/>
</dbReference>
<dbReference type="Pfam" id="PF00483">
    <property type="entry name" value="NTP_transferase"/>
    <property type="match status" value="1"/>
</dbReference>
<evidence type="ECO:0000256" key="2">
    <source>
        <dbReference type="ARBA" id="ARBA00012387"/>
    </source>
</evidence>
<evidence type="ECO:0000256" key="8">
    <source>
        <dbReference type="RuleBase" id="RU004190"/>
    </source>
</evidence>
<keyword evidence="3" id="KW-0808">Transferase</keyword>
<dbReference type="SUPFAM" id="SSF51182">
    <property type="entry name" value="RmlC-like cupins"/>
    <property type="match status" value="1"/>
</dbReference>
<dbReference type="InterPro" id="IPR054566">
    <property type="entry name" value="ManC/GMP-like_b-helix"/>
</dbReference>
<dbReference type="GO" id="GO:0016779">
    <property type="term" value="F:nucleotidyltransferase activity"/>
    <property type="evidence" value="ECO:0007669"/>
    <property type="project" value="UniProtKB-KW"/>
</dbReference>
<evidence type="ECO:0000256" key="7">
    <source>
        <dbReference type="ARBA" id="ARBA00047343"/>
    </source>
</evidence>
<evidence type="ECO:0000256" key="5">
    <source>
        <dbReference type="ARBA" id="ARBA00022741"/>
    </source>
</evidence>
<evidence type="ECO:0000256" key="3">
    <source>
        <dbReference type="ARBA" id="ARBA00022679"/>
    </source>
</evidence>
<dbReference type="Proteomes" id="UP000602381">
    <property type="component" value="Unassembled WGS sequence"/>
</dbReference>
<keyword evidence="4 12" id="KW-0548">Nucleotidyltransferase</keyword>
<dbReference type="NCBIfam" id="TIGR01479">
    <property type="entry name" value="GMP_PMI"/>
    <property type="match status" value="1"/>
</dbReference>
<dbReference type="InterPro" id="IPR029044">
    <property type="entry name" value="Nucleotide-diphossugar_trans"/>
</dbReference>
<dbReference type="InterPro" id="IPR005835">
    <property type="entry name" value="NTP_transferase_dom"/>
</dbReference>
<feature type="domain" description="MannoseP isomerase/GMP-like beta-helix" evidence="11">
    <location>
        <begin position="295"/>
        <end position="349"/>
    </location>
</feature>
<keyword evidence="12" id="KW-0413">Isomerase</keyword>
<comment type="caution">
    <text evidence="12">The sequence shown here is derived from an EMBL/GenBank/DDBJ whole genome shotgun (WGS) entry which is preliminary data.</text>
</comment>
<dbReference type="PANTHER" id="PTHR46390:SF1">
    <property type="entry name" value="MANNOSE-1-PHOSPHATE GUANYLYLTRANSFERASE"/>
    <property type="match status" value="1"/>
</dbReference>
<dbReference type="Pfam" id="PF01050">
    <property type="entry name" value="MannoseP_isomer"/>
    <property type="match status" value="1"/>
</dbReference>
<evidence type="ECO:0000313" key="13">
    <source>
        <dbReference type="Proteomes" id="UP000602381"/>
    </source>
</evidence>
<dbReference type="SUPFAM" id="SSF53448">
    <property type="entry name" value="Nucleotide-diphospho-sugar transferases"/>
    <property type="match status" value="1"/>
</dbReference>
<dbReference type="EMBL" id="BMOV01000001">
    <property type="protein sequence ID" value="GGO05046.1"/>
    <property type="molecule type" value="Genomic_DNA"/>
</dbReference>
<dbReference type="Gene3D" id="2.60.120.10">
    <property type="entry name" value="Jelly Rolls"/>
    <property type="match status" value="1"/>
</dbReference>
<proteinExistence type="inferred from homology"/>
<accession>A0ABQ2L6I7</accession>
<dbReference type="InterPro" id="IPR001538">
    <property type="entry name" value="Man6P_isomerase-2_C"/>
</dbReference>
<evidence type="ECO:0000259" key="10">
    <source>
        <dbReference type="Pfam" id="PF01050"/>
    </source>
</evidence>
<dbReference type="InterPro" id="IPR006375">
    <property type="entry name" value="Man1P_GuaTrfase/Man6P_Isoase"/>
</dbReference>
<comment type="catalytic activity">
    <reaction evidence="7">
        <text>alpha-D-mannose 1-phosphate + GTP + H(+) = GDP-alpha-D-mannose + diphosphate</text>
        <dbReference type="Rhea" id="RHEA:15229"/>
        <dbReference type="ChEBI" id="CHEBI:15378"/>
        <dbReference type="ChEBI" id="CHEBI:33019"/>
        <dbReference type="ChEBI" id="CHEBI:37565"/>
        <dbReference type="ChEBI" id="CHEBI:57527"/>
        <dbReference type="ChEBI" id="CHEBI:58409"/>
        <dbReference type="EC" id="2.7.7.13"/>
    </reaction>
</comment>
<organism evidence="12 13">
    <name type="scientific">Iodidimonas muriae</name>
    <dbReference type="NCBI Taxonomy" id="261467"/>
    <lineage>
        <taxon>Bacteria</taxon>
        <taxon>Pseudomonadati</taxon>
        <taxon>Pseudomonadota</taxon>
        <taxon>Alphaproteobacteria</taxon>
        <taxon>Iodidimonadales</taxon>
        <taxon>Iodidimonadaceae</taxon>
        <taxon>Iodidimonas</taxon>
    </lineage>
</organism>
<dbReference type="RefSeq" id="WP_150004698.1">
    <property type="nucleotide sequence ID" value="NZ_BMOV01000001.1"/>
</dbReference>
<evidence type="ECO:0000313" key="12">
    <source>
        <dbReference type="EMBL" id="GGO05046.1"/>
    </source>
</evidence>
<gene>
    <name evidence="12" type="ORF">GCM10007972_02030</name>
</gene>
<reference evidence="13" key="1">
    <citation type="journal article" date="2019" name="Int. J. Syst. Evol. Microbiol.">
        <title>The Global Catalogue of Microorganisms (GCM) 10K type strain sequencing project: providing services to taxonomists for standard genome sequencing and annotation.</title>
        <authorList>
            <consortium name="The Broad Institute Genomics Platform"/>
            <consortium name="The Broad Institute Genome Sequencing Center for Infectious Disease"/>
            <person name="Wu L."/>
            <person name="Ma J."/>
        </authorList>
    </citation>
    <scope>NUCLEOTIDE SEQUENCE [LARGE SCALE GENOMIC DNA]</scope>
    <source>
        <strain evidence="13">JCM 17843</strain>
    </source>
</reference>
<evidence type="ECO:0000256" key="1">
    <source>
        <dbReference type="ARBA" id="ARBA00006115"/>
    </source>
</evidence>
<dbReference type="PANTHER" id="PTHR46390">
    <property type="entry name" value="MANNOSE-1-PHOSPHATE GUANYLYLTRANSFERASE"/>
    <property type="match status" value="1"/>
</dbReference>
<dbReference type="InterPro" id="IPR014710">
    <property type="entry name" value="RmlC-like_jellyroll"/>
</dbReference>
<keyword evidence="6" id="KW-0342">GTP-binding</keyword>
<dbReference type="CDD" id="cd02509">
    <property type="entry name" value="GDP-M1P_Guanylyltransferase"/>
    <property type="match status" value="1"/>
</dbReference>
<dbReference type="Pfam" id="PF22640">
    <property type="entry name" value="ManC_GMP_beta-helix"/>
    <property type="match status" value="1"/>
</dbReference>
<evidence type="ECO:0000256" key="4">
    <source>
        <dbReference type="ARBA" id="ARBA00022695"/>
    </source>
</evidence>
<dbReference type="EC" id="2.7.7.13" evidence="2"/>
<feature type="domain" description="Nucleotidyl transferase" evidence="9">
    <location>
        <begin position="5"/>
        <end position="287"/>
    </location>
</feature>
<comment type="similarity">
    <text evidence="1 8">Belongs to the mannose-6-phosphate isomerase type 2 family.</text>
</comment>
<name>A0ABQ2L6I7_9PROT</name>
<protein>
    <recommendedName>
        <fullName evidence="2">mannose-1-phosphate guanylyltransferase</fullName>
        <ecNumber evidence="2">2.7.7.13</ecNumber>
    </recommendedName>
</protein>
<dbReference type="InterPro" id="IPR011051">
    <property type="entry name" value="RmlC_Cupin_sf"/>
</dbReference>
<evidence type="ECO:0000259" key="9">
    <source>
        <dbReference type="Pfam" id="PF00483"/>
    </source>
</evidence>
<dbReference type="InterPro" id="IPR051161">
    <property type="entry name" value="Mannose-6P_isomerase_type2"/>
</dbReference>
<evidence type="ECO:0000259" key="11">
    <source>
        <dbReference type="Pfam" id="PF22640"/>
    </source>
</evidence>
<dbReference type="CDD" id="cd02213">
    <property type="entry name" value="cupin_PMI_typeII_C"/>
    <property type="match status" value="1"/>
</dbReference>